<feature type="compositionally biased region" description="Basic and acidic residues" evidence="1">
    <location>
        <begin position="73"/>
        <end position="82"/>
    </location>
</feature>
<evidence type="ECO:0000313" key="3">
    <source>
        <dbReference type="Proteomes" id="UP000694867"/>
    </source>
</evidence>
<dbReference type="PANTHER" id="PTHR45749">
    <property type="match status" value="1"/>
</dbReference>
<sequence length="603" mass="68148">MADGRARLSGCEYRKKAEEKKQRERQLLAKTAKIDKFFSKGLSESPIETEAETAPPVELRNVPPDSGTSVDDFFPRDDRMNNVDRSSSTDPSSSSFTSSEFDSDPAKWIVNDELRDYVARNGHPQNSGSDFSNSKRIYQDQARFFSSNFLQRKLPNGEISNRQWLIYSESTGKVFCGPCLLFSNSSSISLVGGGFNDWKNARTHFETHEQSRVHKESAITLKTRSLGQNLSLMLESERAQEVRYWKEVMKRVVAVVRKLTSRGLPLRGSNEVLRSSHNGNFLMVLELLAEFDPFMKEHLTKHGAQGSGKTSYLSSTTFEDVVRIVARKCREVIANKLKTAKYFSLIVDSTPDISHVDQLSIVLRFVQENGSPSESFLNFVPNTGHTGQELYDAITEHLLSAGIDLKNCRGQSYDNAANMSGSYKGLQARIKAVNEFAEFVPCSAHSLNLVGTAAASCCPESTRYFMFLQGIYNFFSATPTRWEKLKHETKLTLKSLSSTRWSCRYEACKALLKSWKPIYDTLESISTDTSEKALVRAEAGGFMKQMSKFETAFMTIFWGRALDRINAVSKKLQREDADVELVMTLYESLLIFYVSPWRVRCKL</sequence>
<organism evidence="3 4">
    <name type="scientific">Galendromus occidentalis</name>
    <name type="common">western predatory mite</name>
    <dbReference type="NCBI Taxonomy" id="34638"/>
    <lineage>
        <taxon>Eukaryota</taxon>
        <taxon>Metazoa</taxon>
        <taxon>Ecdysozoa</taxon>
        <taxon>Arthropoda</taxon>
        <taxon>Chelicerata</taxon>
        <taxon>Arachnida</taxon>
        <taxon>Acari</taxon>
        <taxon>Parasitiformes</taxon>
        <taxon>Mesostigmata</taxon>
        <taxon>Gamasina</taxon>
        <taxon>Phytoseioidea</taxon>
        <taxon>Phytoseiidae</taxon>
        <taxon>Typhlodrominae</taxon>
        <taxon>Galendromus</taxon>
    </lineage>
</organism>
<accession>A0AAJ6QQN7</accession>
<dbReference type="RefSeq" id="XP_003740572.1">
    <property type="nucleotide sequence ID" value="XM_003740524.1"/>
</dbReference>
<dbReference type="AlphaFoldDB" id="A0AAJ6QQN7"/>
<dbReference type="Pfam" id="PF14291">
    <property type="entry name" value="DUF4371"/>
    <property type="match status" value="1"/>
</dbReference>
<keyword evidence="3" id="KW-1185">Reference proteome</keyword>
<dbReference type="KEGG" id="goe:100907128"/>
<name>A0AAJ6QQN7_9ACAR</name>
<dbReference type="InterPro" id="IPR012337">
    <property type="entry name" value="RNaseH-like_sf"/>
</dbReference>
<dbReference type="PANTHER" id="PTHR45749:SF23">
    <property type="entry name" value="ZINC FINGER MYM-TYPE PROTEIN 1-LIKE"/>
    <property type="match status" value="1"/>
</dbReference>
<dbReference type="GeneID" id="100907128"/>
<evidence type="ECO:0000256" key="1">
    <source>
        <dbReference type="SAM" id="MobiDB-lite"/>
    </source>
</evidence>
<evidence type="ECO:0000259" key="2">
    <source>
        <dbReference type="Pfam" id="PF14291"/>
    </source>
</evidence>
<protein>
    <submittedName>
        <fullName evidence="4">Zinc finger MYM-type protein 1-like</fullName>
    </submittedName>
</protein>
<dbReference type="Proteomes" id="UP000694867">
    <property type="component" value="Unplaced"/>
</dbReference>
<gene>
    <name evidence="4" type="primary">LOC100907128</name>
</gene>
<proteinExistence type="predicted"/>
<dbReference type="InterPro" id="IPR025398">
    <property type="entry name" value="DUF4371"/>
</dbReference>
<reference evidence="4" key="1">
    <citation type="submission" date="2025-08" db="UniProtKB">
        <authorList>
            <consortium name="RefSeq"/>
        </authorList>
    </citation>
    <scope>IDENTIFICATION</scope>
</reference>
<feature type="compositionally biased region" description="Low complexity" evidence="1">
    <location>
        <begin position="86"/>
        <end position="100"/>
    </location>
</feature>
<evidence type="ECO:0000313" key="4">
    <source>
        <dbReference type="RefSeq" id="XP_003740572.1"/>
    </source>
</evidence>
<feature type="region of interest" description="Disordered" evidence="1">
    <location>
        <begin position="39"/>
        <end position="102"/>
    </location>
</feature>
<dbReference type="SUPFAM" id="SSF53098">
    <property type="entry name" value="Ribonuclease H-like"/>
    <property type="match status" value="1"/>
</dbReference>
<feature type="domain" description="DUF4371" evidence="2">
    <location>
        <begin position="249"/>
        <end position="425"/>
    </location>
</feature>